<organism evidence="1">
    <name type="scientific">marine sediment metagenome</name>
    <dbReference type="NCBI Taxonomy" id="412755"/>
    <lineage>
        <taxon>unclassified sequences</taxon>
        <taxon>metagenomes</taxon>
        <taxon>ecological metagenomes</taxon>
    </lineage>
</organism>
<dbReference type="EMBL" id="LAZR01018706">
    <property type="protein sequence ID" value="KKL95318.1"/>
    <property type="molecule type" value="Genomic_DNA"/>
</dbReference>
<comment type="caution">
    <text evidence="1">The sequence shown here is derived from an EMBL/GenBank/DDBJ whole genome shotgun (WGS) entry which is preliminary data.</text>
</comment>
<accession>A0A0F9G9G1</accession>
<protein>
    <submittedName>
        <fullName evidence="1">Uncharacterized protein</fullName>
    </submittedName>
</protein>
<sequence length="311" mass="35513">MTEINKLIEADETNSQESLKLFDQFDPSLVTSFDDAANLLTVFSRSFGHGATDDDTQHSMAKLAEEEGLTEPEIKQALSGRRPSSMRNDLFEKIVSNRNDYYSRRSRGLLLLQTYRSYMYSATDIRRLRAGTAIGLMRLEIEAVALMSLFQVNTELAFNWFNLKGDRQGKVFYNKTKKDVSEFCDRFELTAEWNLASSASQHSRFIGLVDGLSISSSSNLDRYTNIFSLALQDFDPEKPEQLIVRALYILRTQAKLLLPLQLALPEVSDPLLLETRIPKFIKNIGMIYDKFEKKFPEFIESIGIEPKETDA</sequence>
<evidence type="ECO:0000313" key="1">
    <source>
        <dbReference type="EMBL" id="KKL95318.1"/>
    </source>
</evidence>
<reference evidence="1" key="1">
    <citation type="journal article" date="2015" name="Nature">
        <title>Complex archaea that bridge the gap between prokaryotes and eukaryotes.</title>
        <authorList>
            <person name="Spang A."/>
            <person name="Saw J.H."/>
            <person name="Jorgensen S.L."/>
            <person name="Zaremba-Niedzwiedzka K."/>
            <person name="Martijn J."/>
            <person name="Lind A.E."/>
            <person name="van Eijk R."/>
            <person name="Schleper C."/>
            <person name="Guy L."/>
            <person name="Ettema T.J."/>
        </authorList>
    </citation>
    <scope>NUCLEOTIDE SEQUENCE</scope>
</reference>
<proteinExistence type="predicted"/>
<dbReference type="AlphaFoldDB" id="A0A0F9G9G1"/>
<name>A0A0F9G9G1_9ZZZZ</name>
<gene>
    <name evidence="1" type="ORF">LCGC14_1855800</name>
</gene>